<accession>A0A699JCV5</accession>
<gene>
    <name evidence="1" type="ORF">Tci_600603</name>
</gene>
<reference evidence="1" key="1">
    <citation type="journal article" date="2019" name="Sci. Rep.">
        <title>Draft genome of Tanacetum cinerariifolium, the natural source of mosquito coil.</title>
        <authorList>
            <person name="Yamashiro T."/>
            <person name="Shiraishi A."/>
            <person name="Satake H."/>
            <person name="Nakayama K."/>
        </authorList>
    </citation>
    <scope>NUCLEOTIDE SEQUENCE</scope>
</reference>
<comment type="caution">
    <text evidence="1">The sequence shown here is derived from an EMBL/GenBank/DDBJ whole genome shotgun (WGS) entry which is preliminary data.</text>
</comment>
<evidence type="ECO:0000313" key="1">
    <source>
        <dbReference type="EMBL" id="GFA28631.1"/>
    </source>
</evidence>
<protein>
    <submittedName>
        <fullName evidence="1">Uncharacterized protein</fullName>
    </submittedName>
</protein>
<proteinExistence type="predicted"/>
<organism evidence="1">
    <name type="scientific">Tanacetum cinerariifolium</name>
    <name type="common">Dalmatian daisy</name>
    <name type="synonym">Chrysanthemum cinerariifolium</name>
    <dbReference type="NCBI Taxonomy" id="118510"/>
    <lineage>
        <taxon>Eukaryota</taxon>
        <taxon>Viridiplantae</taxon>
        <taxon>Streptophyta</taxon>
        <taxon>Embryophyta</taxon>
        <taxon>Tracheophyta</taxon>
        <taxon>Spermatophyta</taxon>
        <taxon>Magnoliopsida</taxon>
        <taxon>eudicotyledons</taxon>
        <taxon>Gunneridae</taxon>
        <taxon>Pentapetalae</taxon>
        <taxon>asterids</taxon>
        <taxon>campanulids</taxon>
        <taxon>Asterales</taxon>
        <taxon>Asteraceae</taxon>
        <taxon>Asteroideae</taxon>
        <taxon>Anthemideae</taxon>
        <taxon>Anthemidinae</taxon>
        <taxon>Tanacetum</taxon>
    </lineage>
</organism>
<name>A0A699JCV5_TANCI</name>
<sequence length="123" mass="14611">MFEKPDVQAQVWKNQRTVHGLAKVKSWKLLESCGLHIITFTSTQMILLVERRYPLTRFTLDQMLNNVRLEVEEESEVSLKLLRFVRQQQQQEGFRPELCLDTSSKIKIKTKLKLVKQRRKLDV</sequence>
<dbReference type="AlphaFoldDB" id="A0A699JCV5"/>
<dbReference type="EMBL" id="BKCJ010398427">
    <property type="protein sequence ID" value="GFA28631.1"/>
    <property type="molecule type" value="Genomic_DNA"/>
</dbReference>